<evidence type="ECO:0000313" key="7">
    <source>
        <dbReference type="Proteomes" id="UP000677537"/>
    </source>
</evidence>
<protein>
    <submittedName>
        <fullName evidence="6">Dicarboxylate transporter/tellurite-resistance protein TehA</fullName>
    </submittedName>
</protein>
<dbReference type="RefSeq" id="WP_209375911.1">
    <property type="nucleotide sequence ID" value="NZ_JAGIZA010000014.1"/>
</dbReference>
<dbReference type="InterPro" id="IPR004695">
    <property type="entry name" value="SLAC1/Mae1/Ssu1/TehA"/>
</dbReference>
<dbReference type="NCBIfam" id="NF008032">
    <property type="entry name" value="PRK10764.1"/>
    <property type="match status" value="1"/>
</dbReference>
<evidence type="ECO:0000256" key="3">
    <source>
        <dbReference type="ARBA" id="ARBA00022989"/>
    </source>
</evidence>
<feature type="transmembrane region" description="Helical" evidence="5">
    <location>
        <begin position="75"/>
        <end position="95"/>
    </location>
</feature>
<evidence type="ECO:0000256" key="2">
    <source>
        <dbReference type="ARBA" id="ARBA00022692"/>
    </source>
</evidence>
<name>A0A940S644_9PROT</name>
<dbReference type="AlphaFoldDB" id="A0A940S644"/>
<dbReference type="InterPro" id="IPR052951">
    <property type="entry name" value="Tellurite_res_ion_channel"/>
</dbReference>
<keyword evidence="4 5" id="KW-0472">Membrane</keyword>
<dbReference type="GO" id="GO:0046583">
    <property type="term" value="F:monoatomic cation efflux transmembrane transporter activity"/>
    <property type="evidence" value="ECO:0007669"/>
    <property type="project" value="TreeGrafter"/>
</dbReference>
<reference evidence="6" key="1">
    <citation type="submission" date="2021-03" db="EMBL/GenBank/DDBJ databases">
        <authorList>
            <person name="So Y."/>
        </authorList>
    </citation>
    <scope>NUCLEOTIDE SEQUENCE</scope>
    <source>
        <strain evidence="6">SG15</strain>
    </source>
</reference>
<accession>A0A940S644</accession>
<evidence type="ECO:0000256" key="4">
    <source>
        <dbReference type="ARBA" id="ARBA00023136"/>
    </source>
</evidence>
<dbReference type="GO" id="GO:0005886">
    <property type="term" value="C:plasma membrane"/>
    <property type="evidence" value="ECO:0007669"/>
    <property type="project" value="TreeGrafter"/>
</dbReference>
<gene>
    <name evidence="6" type="primary">tehA</name>
    <name evidence="6" type="ORF">J5Y10_20200</name>
</gene>
<keyword evidence="2 5" id="KW-0812">Transmembrane</keyword>
<keyword evidence="3 5" id="KW-1133">Transmembrane helix</keyword>
<dbReference type="EMBL" id="JAGIZA010000014">
    <property type="protein sequence ID" value="MBP0495116.1"/>
    <property type="molecule type" value="Genomic_DNA"/>
</dbReference>
<dbReference type="Gene3D" id="1.50.10.150">
    <property type="entry name" value="Voltage-dependent anion channel"/>
    <property type="match status" value="1"/>
</dbReference>
<feature type="transmembrane region" description="Helical" evidence="5">
    <location>
        <begin position="223"/>
        <end position="243"/>
    </location>
</feature>
<organism evidence="6 7">
    <name type="scientific">Roseomonas indoligenes</name>
    <dbReference type="NCBI Taxonomy" id="2820811"/>
    <lineage>
        <taxon>Bacteria</taxon>
        <taxon>Pseudomonadati</taxon>
        <taxon>Pseudomonadota</taxon>
        <taxon>Alphaproteobacteria</taxon>
        <taxon>Acetobacterales</taxon>
        <taxon>Roseomonadaceae</taxon>
        <taxon>Roseomonas</taxon>
    </lineage>
</organism>
<evidence type="ECO:0000313" key="6">
    <source>
        <dbReference type="EMBL" id="MBP0495116.1"/>
    </source>
</evidence>
<sequence>MRSLPLVPASFFGIVLGLVGLGGGWRLAHRVWGLPAAVGEVLLALGTLVWAVLVLLYAAKWMLARDAALAEIAHPVQCCFAGLSGVATMLVAAALLPLSHAAAVVLYAAGAAVTLAFALWRSGQLWHGEREAGATTAILYLPAVAGSFVTGTCAAALGYADWGQLAFGAGLFSWLAIESVLLHRLYHGPAMPAPLRPTLGIQLAPPVVGAVCYLSVTSRPPDVLAHALLGYGLLQALLLLRLLPWIREQPFTPAYWAFSFGVTALANAALIMVGRGDGSAVATLAPLLFLGSNVAIGLLAAGTLALLFRGGLKLERRPLATPFPADGGTPPARP</sequence>
<dbReference type="PANTHER" id="PTHR37955:SF1">
    <property type="entry name" value="DEP DOMAIN-CONTAINING PROTEIN"/>
    <property type="match status" value="1"/>
</dbReference>
<keyword evidence="7" id="KW-1185">Reference proteome</keyword>
<comment type="caution">
    <text evidence="6">The sequence shown here is derived from an EMBL/GenBank/DDBJ whole genome shotgun (WGS) entry which is preliminary data.</text>
</comment>
<comment type="subcellular location">
    <subcellularLocation>
        <location evidence="1">Membrane</location>
        <topology evidence="1">Multi-pass membrane protein</topology>
    </subcellularLocation>
</comment>
<dbReference type="InterPro" id="IPR038665">
    <property type="entry name" value="Voltage-dep_anion_channel_sf"/>
</dbReference>
<proteinExistence type="predicted"/>
<dbReference type="PANTHER" id="PTHR37955">
    <property type="entry name" value="TELLURITE RESISTANCE PROTEIN TEHA"/>
    <property type="match status" value="1"/>
</dbReference>
<dbReference type="Pfam" id="PF03595">
    <property type="entry name" value="SLAC1"/>
    <property type="match status" value="1"/>
</dbReference>
<evidence type="ECO:0000256" key="5">
    <source>
        <dbReference type="SAM" id="Phobius"/>
    </source>
</evidence>
<feature type="transmembrane region" description="Helical" evidence="5">
    <location>
        <begin position="255"/>
        <end position="273"/>
    </location>
</feature>
<feature type="transmembrane region" description="Helical" evidence="5">
    <location>
        <begin position="101"/>
        <end position="120"/>
    </location>
</feature>
<feature type="transmembrane region" description="Helical" evidence="5">
    <location>
        <begin position="41"/>
        <end position="63"/>
    </location>
</feature>
<feature type="transmembrane region" description="Helical" evidence="5">
    <location>
        <begin position="285"/>
        <end position="308"/>
    </location>
</feature>
<feature type="transmembrane region" description="Helical" evidence="5">
    <location>
        <begin position="132"/>
        <end position="159"/>
    </location>
</feature>
<dbReference type="Proteomes" id="UP000677537">
    <property type="component" value="Unassembled WGS sequence"/>
</dbReference>
<evidence type="ECO:0000256" key="1">
    <source>
        <dbReference type="ARBA" id="ARBA00004141"/>
    </source>
</evidence>